<proteinExistence type="predicted"/>
<accession>A0ABT6WBI8</accession>
<reference evidence="1 2" key="1">
    <citation type="submission" date="2023-05" db="EMBL/GenBank/DDBJ databases">
        <title>Actinoplanes sp. NEAU-A12 genome sequencing.</title>
        <authorList>
            <person name="Wang Z.-S."/>
        </authorList>
    </citation>
    <scope>NUCLEOTIDE SEQUENCE [LARGE SCALE GENOMIC DNA]</scope>
    <source>
        <strain evidence="1 2">NEAU-A12</strain>
    </source>
</reference>
<evidence type="ECO:0000313" key="2">
    <source>
        <dbReference type="Proteomes" id="UP001241758"/>
    </source>
</evidence>
<dbReference type="EMBL" id="JASCTH010000001">
    <property type="protein sequence ID" value="MDI6097091.1"/>
    <property type="molecule type" value="Genomic_DNA"/>
</dbReference>
<protein>
    <submittedName>
        <fullName evidence="1">Uncharacterized protein</fullName>
    </submittedName>
</protein>
<name>A0ABT6WBI8_9ACTN</name>
<sequence>MNPRLSAGQPEQHHRRWIDTCPRPTTIMNALIDAEIKNAPLWKKNGS</sequence>
<comment type="caution">
    <text evidence="1">The sequence shown here is derived from an EMBL/GenBank/DDBJ whole genome shotgun (WGS) entry which is preliminary data.</text>
</comment>
<evidence type="ECO:0000313" key="1">
    <source>
        <dbReference type="EMBL" id="MDI6097091.1"/>
    </source>
</evidence>
<dbReference type="Proteomes" id="UP001241758">
    <property type="component" value="Unassembled WGS sequence"/>
</dbReference>
<gene>
    <name evidence="1" type="ORF">QLQ12_00520</name>
</gene>
<keyword evidence="2" id="KW-1185">Reference proteome</keyword>
<organism evidence="1 2">
    <name type="scientific">Actinoplanes sandaracinus</name>
    <dbReference type="NCBI Taxonomy" id="3045177"/>
    <lineage>
        <taxon>Bacteria</taxon>
        <taxon>Bacillati</taxon>
        <taxon>Actinomycetota</taxon>
        <taxon>Actinomycetes</taxon>
        <taxon>Micromonosporales</taxon>
        <taxon>Micromonosporaceae</taxon>
        <taxon>Actinoplanes</taxon>
    </lineage>
</organism>
<dbReference type="RefSeq" id="WP_282756288.1">
    <property type="nucleotide sequence ID" value="NZ_JASCTH010000001.1"/>
</dbReference>